<keyword evidence="2" id="KW-0732">Signal</keyword>
<reference evidence="3 4" key="1">
    <citation type="submission" date="2016-10" db="EMBL/GenBank/DDBJ databases">
        <authorList>
            <person name="Varghese N."/>
            <person name="Submissions S."/>
        </authorList>
    </citation>
    <scope>NUCLEOTIDE SEQUENCE [LARGE SCALE GENOMIC DNA]</scope>
    <source>
        <strain evidence="3 4">WCC6</strain>
    </source>
</reference>
<comment type="caution">
    <text evidence="3">The sequence shown here is derived from an EMBL/GenBank/DDBJ whole genome shotgun (WGS) entry which is preliminary data.</text>
</comment>
<dbReference type="EMBL" id="FNOP01000014">
    <property type="protein sequence ID" value="SDX15690.1"/>
    <property type="molecule type" value="Genomic_DNA"/>
</dbReference>
<gene>
    <name evidence="3" type="ORF">SAMN05216495_11461</name>
</gene>
<protein>
    <recommendedName>
        <fullName evidence="5">PEGA domain-containing protein</fullName>
    </recommendedName>
</protein>
<organism evidence="3 4">
    <name type="scientific">Acidaminococcus fermentans</name>
    <dbReference type="NCBI Taxonomy" id="905"/>
    <lineage>
        <taxon>Bacteria</taxon>
        <taxon>Bacillati</taxon>
        <taxon>Bacillota</taxon>
        <taxon>Negativicutes</taxon>
        <taxon>Acidaminococcales</taxon>
        <taxon>Acidaminococcaceae</taxon>
        <taxon>Acidaminococcus</taxon>
    </lineage>
</organism>
<name>A0A1H2ZE64_ACIFE</name>
<feature type="signal peptide" evidence="2">
    <location>
        <begin position="1"/>
        <end position="24"/>
    </location>
</feature>
<accession>A0A1H2ZE64</accession>
<dbReference type="Proteomes" id="UP000182379">
    <property type="component" value="Unassembled WGS sequence"/>
</dbReference>
<evidence type="ECO:0008006" key="5">
    <source>
        <dbReference type="Google" id="ProtNLM"/>
    </source>
</evidence>
<proteinExistence type="predicted"/>
<sequence length="442" mass="46376">MKKKIISLFLTALLCLTCLVPAFAEEMAATNTVAGKLETAENFLYGAVQTGSLVSRVDKMETDMYGQKSSGSVMSRVDKLYSRLEGAPVGGKLSMATMMNVIEWQFSDRMSTDAAKTRLGTLETQIFGTEYAKDSFTSRLSRLTKAAFPNGSLTSSTVVLPKDSLIKVKFMEDINSKTNQQGDTIDFVVDDNVYVGDALVLPKGAKGYGQIKKIVQPRIFGRDARIDLDFSHVVAVNGGAVPVMVGDLAKQQAKTAAGAAGASIGGMILFGPVGIVGGAFVKGSSVTIPAGTNTYVQVAEDTSVDGVILAGSAVAGQQLDGSAQDTTPAVAQPASAVTKEAAAETVPAQEAQKEPAAAPQPKKDTGVALDESEQEAAQPAEEKPAAQEPAAKSGEDEADEETEAALAEARKRDEEAKKLARKDNSQPMLDEDDGSAYDTSTL</sequence>
<evidence type="ECO:0000313" key="3">
    <source>
        <dbReference type="EMBL" id="SDX15690.1"/>
    </source>
</evidence>
<evidence type="ECO:0000256" key="2">
    <source>
        <dbReference type="SAM" id="SignalP"/>
    </source>
</evidence>
<evidence type="ECO:0000313" key="4">
    <source>
        <dbReference type="Proteomes" id="UP000182379"/>
    </source>
</evidence>
<feature type="compositionally biased region" description="Basic and acidic residues" evidence="1">
    <location>
        <begin position="408"/>
        <end position="424"/>
    </location>
</feature>
<feature type="region of interest" description="Disordered" evidence="1">
    <location>
        <begin position="324"/>
        <end position="442"/>
    </location>
</feature>
<feature type="compositionally biased region" description="Low complexity" evidence="1">
    <location>
        <begin position="347"/>
        <end position="360"/>
    </location>
</feature>
<evidence type="ECO:0000256" key="1">
    <source>
        <dbReference type="SAM" id="MobiDB-lite"/>
    </source>
</evidence>
<feature type="chain" id="PRO_5032363585" description="PEGA domain-containing protein" evidence="2">
    <location>
        <begin position="25"/>
        <end position="442"/>
    </location>
</feature>
<dbReference type="AlphaFoldDB" id="A0A1H2ZE64"/>